<dbReference type="eggNOG" id="ENOG502TBIT">
    <property type="taxonomic scope" value="Eukaryota"/>
</dbReference>
<dbReference type="HOGENOM" id="CLU_1065601_0_0_1"/>
<dbReference type="OrthoDB" id="5423507at2759"/>
<gene>
    <name evidence="2" type="ORF">A1O3_08161</name>
</gene>
<dbReference type="GO" id="GO:0016491">
    <property type="term" value="F:oxidoreductase activity"/>
    <property type="evidence" value="ECO:0007669"/>
    <property type="project" value="InterPro"/>
</dbReference>
<dbReference type="Proteomes" id="UP000019478">
    <property type="component" value="Unassembled WGS sequence"/>
</dbReference>
<proteinExistence type="predicted"/>
<keyword evidence="3" id="KW-1185">Reference proteome</keyword>
<dbReference type="GeneID" id="19172250"/>
<dbReference type="InterPro" id="IPR011008">
    <property type="entry name" value="Dimeric_a/b-barrel"/>
</dbReference>
<evidence type="ECO:0000313" key="3">
    <source>
        <dbReference type="Proteomes" id="UP000019478"/>
    </source>
</evidence>
<dbReference type="Gene3D" id="3.30.70.100">
    <property type="match status" value="1"/>
</dbReference>
<protein>
    <submittedName>
        <fullName evidence="2">Uncharacterized protein</fullName>
    </submittedName>
</protein>
<dbReference type="AlphaFoldDB" id="W9XSE2"/>
<dbReference type="EMBL" id="AMGY01000007">
    <property type="protein sequence ID" value="EXJ79876.1"/>
    <property type="molecule type" value="Genomic_DNA"/>
</dbReference>
<name>W9XSE2_9EURO</name>
<dbReference type="SUPFAM" id="SSF54909">
    <property type="entry name" value="Dimeric alpha+beta barrel"/>
    <property type="match status" value="1"/>
</dbReference>
<accession>W9XSE2</accession>
<dbReference type="RefSeq" id="XP_007736450.1">
    <property type="nucleotide sequence ID" value="XM_007738260.1"/>
</dbReference>
<comment type="caution">
    <text evidence="2">The sequence shown here is derived from an EMBL/GenBank/DDBJ whole genome shotgun (WGS) entry which is preliminary data.</text>
</comment>
<sequence>MPIKIVRALRQQPGVTTERFQEVWRQEVGPQVASLQTGLQLIKYVQIHRTPGAMDDSLRAMRPNLVQAEAPYDIVDEFHFDGVEADFLANYGSETGSRAWKALVQVGSQHLDLGRCQMRLVEERPFVLPGSPDSLVASEYNHVVRAVVFADAFTVDGDDGALTRSLEYWARSHAALTQRWAPSLGVLKYVQNYPYDGPVAEKLAEDGAGAWAWALPSSQRAQDQDQDQDQDQAQDQAPKAVGVDAPYKIHMYAAVWFSSRPPQPDDTAKRARLEIRRDEDSGFMRPNSMMCFVGKEHVFVDRYRA</sequence>
<reference evidence="2 3" key="1">
    <citation type="submission" date="2013-03" db="EMBL/GenBank/DDBJ databases">
        <title>The Genome Sequence of Capronia epimyces CBS 606.96.</title>
        <authorList>
            <consortium name="The Broad Institute Genomics Platform"/>
            <person name="Cuomo C."/>
            <person name="de Hoog S."/>
            <person name="Gorbushina A."/>
            <person name="Walker B."/>
            <person name="Young S.K."/>
            <person name="Zeng Q."/>
            <person name="Gargeya S."/>
            <person name="Fitzgerald M."/>
            <person name="Haas B."/>
            <person name="Abouelleil A."/>
            <person name="Allen A.W."/>
            <person name="Alvarado L."/>
            <person name="Arachchi H.M."/>
            <person name="Berlin A.M."/>
            <person name="Chapman S.B."/>
            <person name="Gainer-Dewar J."/>
            <person name="Goldberg J."/>
            <person name="Griggs A."/>
            <person name="Gujja S."/>
            <person name="Hansen M."/>
            <person name="Howarth C."/>
            <person name="Imamovic A."/>
            <person name="Ireland A."/>
            <person name="Larimer J."/>
            <person name="McCowan C."/>
            <person name="Murphy C."/>
            <person name="Pearson M."/>
            <person name="Poon T.W."/>
            <person name="Priest M."/>
            <person name="Roberts A."/>
            <person name="Saif S."/>
            <person name="Shea T."/>
            <person name="Sisk P."/>
            <person name="Sykes S."/>
            <person name="Wortman J."/>
            <person name="Nusbaum C."/>
            <person name="Birren B."/>
        </authorList>
    </citation>
    <scope>NUCLEOTIDE SEQUENCE [LARGE SCALE GENOMIC DNA]</scope>
    <source>
        <strain evidence="2 3">CBS 606.96</strain>
    </source>
</reference>
<evidence type="ECO:0000256" key="1">
    <source>
        <dbReference type="SAM" id="MobiDB-lite"/>
    </source>
</evidence>
<organism evidence="2 3">
    <name type="scientific">Capronia epimyces CBS 606.96</name>
    <dbReference type="NCBI Taxonomy" id="1182542"/>
    <lineage>
        <taxon>Eukaryota</taxon>
        <taxon>Fungi</taxon>
        <taxon>Dikarya</taxon>
        <taxon>Ascomycota</taxon>
        <taxon>Pezizomycotina</taxon>
        <taxon>Eurotiomycetes</taxon>
        <taxon>Chaetothyriomycetidae</taxon>
        <taxon>Chaetothyriales</taxon>
        <taxon>Herpotrichiellaceae</taxon>
        <taxon>Capronia</taxon>
    </lineage>
</organism>
<evidence type="ECO:0000313" key="2">
    <source>
        <dbReference type="EMBL" id="EXJ79876.1"/>
    </source>
</evidence>
<feature type="region of interest" description="Disordered" evidence="1">
    <location>
        <begin position="217"/>
        <end position="240"/>
    </location>
</feature>